<accession>A0ABW3LNR8</accession>
<sequence>MSKRVIDNNRIPALYTSILYVCAFLLFLEWLYPVQQITETSNINVFIIYTLFCFFISMLQINWILSFLLKGFGLLFIIDGIFFSQTFLSSLWFEQLYMDLSFNLNAIIFQQWYDLTPLFRSILFLLLIWLMSYLLYYWFVTMKQIFLFVFLTFIYIAVLDTFTMYEADMSIIRTFILSFVALGVTNFLKEITRESVRFSWIKKTPVWVMPMISVVLFSSLVGYASPKYEAQWPDPVPFLTSTAENAGSSRGGGSIQKVGYGEDDSRLGGSFVQDYTPVFQAAATEEHYWRIETKDVYTGKGWETSSDPEFSQQSNGDISLDTFSGSVETEELETMIDFQGNTEINKLVYPYGIEHVSSPVEAQYQLDVHSEAIHTQIDSNDASLSNYTITYGNPSFEINELRQAAERNEDPQEIKERYTQLPSQLPERVSELAEEIVDSEDNRYDQARAVEGYFGRSGFAYQISNVPVPGSGEDYVDQFLFDSQAGYCDNYSTSMVVLLRTLDIPARWAKGFTSGEVIGDDVGGADSSFDVYEVTNANAHSWVEVYFPEVGWVPFEPTQGFSNLSDFHMDLDNNEQDPLEQPETEVPEEQPNLSEEDEDTDAAAVASENNNPNVNWWFVTFGIVALLILLLVLYKTRFRWSTLLVAMKFRNKSDGKTYQQAYHHLLKLLSYRGMPKDTDQTLREYSKRIDLRYRTDAMSHLTNYYERILYKNEVDDKEAQQLTQIWKNLIKEIMA</sequence>
<dbReference type="EMBL" id="JBHTKJ010000027">
    <property type="protein sequence ID" value="MFD1038904.1"/>
    <property type="molecule type" value="Genomic_DNA"/>
</dbReference>
<dbReference type="InterPro" id="IPR052901">
    <property type="entry name" value="Bact_TGase-like"/>
</dbReference>
<name>A0ABW3LNR8_9BACI</name>
<feature type="compositionally biased region" description="Acidic residues" evidence="1">
    <location>
        <begin position="572"/>
        <end position="601"/>
    </location>
</feature>
<dbReference type="PANTHER" id="PTHR42736">
    <property type="entry name" value="PROTEIN-GLUTAMINE GAMMA-GLUTAMYLTRANSFERASE"/>
    <property type="match status" value="1"/>
</dbReference>
<reference evidence="5" key="1">
    <citation type="journal article" date="2019" name="Int. J. Syst. Evol. Microbiol.">
        <title>The Global Catalogue of Microorganisms (GCM) 10K type strain sequencing project: providing services to taxonomists for standard genome sequencing and annotation.</title>
        <authorList>
            <consortium name="The Broad Institute Genomics Platform"/>
            <consortium name="The Broad Institute Genome Sequencing Center for Infectious Disease"/>
            <person name="Wu L."/>
            <person name="Ma J."/>
        </authorList>
    </citation>
    <scope>NUCLEOTIDE SEQUENCE [LARGE SCALE GENOMIC DNA]</scope>
    <source>
        <strain evidence="5">CCUG 56754</strain>
    </source>
</reference>
<dbReference type="PANTHER" id="PTHR42736:SF1">
    <property type="entry name" value="PROTEIN-GLUTAMINE GAMMA-GLUTAMYLTRANSFERASE"/>
    <property type="match status" value="1"/>
</dbReference>
<dbReference type="RefSeq" id="WP_390362331.1">
    <property type="nucleotide sequence ID" value="NZ_JBHTKJ010000027.1"/>
</dbReference>
<feature type="transmembrane region" description="Helical" evidence="2">
    <location>
        <begin position="171"/>
        <end position="188"/>
    </location>
</feature>
<organism evidence="4 5">
    <name type="scientific">Virgibacillus byunsanensis</name>
    <dbReference type="NCBI Taxonomy" id="570945"/>
    <lineage>
        <taxon>Bacteria</taxon>
        <taxon>Bacillati</taxon>
        <taxon>Bacillota</taxon>
        <taxon>Bacilli</taxon>
        <taxon>Bacillales</taxon>
        <taxon>Bacillaceae</taxon>
        <taxon>Virgibacillus</taxon>
    </lineage>
</organism>
<gene>
    <name evidence="4" type="ORF">ACFQ3N_10955</name>
</gene>
<feature type="transmembrane region" description="Helical" evidence="2">
    <location>
        <begin position="118"/>
        <end position="138"/>
    </location>
</feature>
<feature type="transmembrane region" description="Helical" evidence="2">
    <location>
        <begin position="616"/>
        <end position="634"/>
    </location>
</feature>
<dbReference type="Pfam" id="PF13559">
    <property type="entry name" value="DUF4129"/>
    <property type="match status" value="1"/>
</dbReference>
<comment type="caution">
    <text evidence="4">The sequence shown here is derived from an EMBL/GenBank/DDBJ whole genome shotgun (WGS) entry which is preliminary data.</text>
</comment>
<feature type="transmembrane region" description="Helical" evidence="2">
    <location>
        <begin position="145"/>
        <end position="165"/>
    </location>
</feature>
<dbReference type="SMART" id="SM00460">
    <property type="entry name" value="TGc"/>
    <property type="match status" value="1"/>
</dbReference>
<feature type="transmembrane region" description="Helical" evidence="2">
    <location>
        <begin position="12"/>
        <end position="31"/>
    </location>
</feature>
<evidence type="ECO:0000259" key="3">
    <source>
        <dbReference type="SMART" id="SM00460"/>
    </source>
</evidence>
<dbReference type="SUPFAM" id="SSF54001">
    <property type="entry name" value="Cysteine proteinases"/>
    <property type="match status" value="1"/>
</dbReference>
<dbReference type="InterPro" id="IPR038765">
    <property type="entry name" value="Papain-like_cys_pep_sf"/>
</dbReference>
<protein>
    <submittedName>
        <fullName evidence="4">DUF4129 domain-containing transglutaminase family protein</fullName>
    </submittedName>
</protein>
<dbReference type="InterPro" id="IPR002931">
    <property type="entry name" value="Transglutaminase-like"/>
</dbReference>
<dbReference type="Proteomes" id="UP001597040">
    <property type="component" value="Unassembled WGS sequence"/>
</dbReference>
<keyword evidence="2" id="KW-0472">Membrane</keyword>
<feature type="transmembrane region" description="Helical" evidence="2">
    <location>
        <begin position="208"/>
        <end position="225"/>
    </location>
</feature>
<feature type="transmembrane region" description="Helical" evidence="2">
    <location>
        <begin position="72"/>
        <end position="93"/>
    </location>
</feature>
<proteinExistence type="predicted"/>
<keyword evidence="2" id="KW-0812">Transmembrane</keyword>
<keyword evidence="2" id="KW-1133">Transmembrane helix</keyword>
<evidence type="ECO:0000313" key="4">
    <source>
        <dbReference type="EMBL" id="MFD1038904.1"/>
    </source>
</evidence>
<evidence type="ECO:0000256" key="1">
    <source>
        <dbReference type="SAM" id="MobiDB-lite"/>
    </source>
</evidence>
<dbReference type="InterPro" id="IPR025403">
    <property type="entry name" value="TgpA-like_C"/>
</dbReference>
<dbReference type="Pfam" id="PF01841">
    <property type="entry name" value="Transglut_core"/>
    <property type="match status" value="1"/>
</dbReference>
<keyword evidence="5" id="KW-1185">Reference proteome</keyword>
<dbReference type="Gene3D" id="3.10.620.30">
    <property type="match status" value="1"/>
</dbReference>
<feature type="transmembrane region" description="Helical" evidence="2">
    <location>
        <begin position="43"/>
        <end position="65"/>
    </location>
</feature>
<feature type="region of interest" description="Disordered" evidence="1">
    <location>
        <begin position="572"/>
        <end position="603"/>
    </location>
</feature>
<evidence type="ECO:0000313" key="5">
    <source>
        <dbReference type="Proteomes" id="UP001597040"/>
    </source>
</evidence>
<evidence type="ECO:0000256" key="2">
    <source>
        <dbReference type="SAM" id="Phobius"/>
    </source>
</evidence>
<feature type="domain" description="Transglutaminase-like" evidence="3">
    <location>
        <begin position="480"/>
        <end position="559"/>
    </location>
</feature>